<protein>
    <recommendedName>
        <fullName evidence="1">Putative adhesin Stv domain-containing protein</fullName>
    </recommendedName>
</protein>
<dbReference type="Pfam" id="PF21527">
    <property type="entry name" value="Stv"/>
    <property type="match status" value="1"/>
</dbReference>
<feature type="domain" description="Putative adhesin Stv" evidence="1">
    <location>
        <begin position="11"/>
        <end position="159"/>
    </location>
</feature>
<gene>
    <name evidence="2" type="ORF">E3983_00915</name>
</gene>
<dbReference type="Proteomes" id="UP000295517">
    <property type="component" value="Chromosome"/>
</dbReference>
<reference evidence="2 3" key="1">
    <citation type="submission" date="2019-03" db="EMBL/GenBank/DDBJ databases">
        <title>Diverse conjugative elements silence natural transformation in Legionella species.</title>
        <authorList>
            <person name="Durieux I."/>
            <person name="Ginevra C."/>
            <person name="Attaiech L."/>
            <person name="Picq K."/>
            <person name="Juan P.A."/>
            <person name="Jarraud S."/>
            <person name="Charpentier X."/>
        </authorList>
    </citation>
    <scope>NUCLEOTIDE SEQUENCE [LARGE SCALE GENOMIC DNA]</scope>
    <source>
        <strain evidence="2 3">HL-0427-4011</strain>
    </source>
</reference>
<name>A0AAX1ED96_9GAMM</name>
<proteinExistence type="predicted"/>
<dbReference type="AlphaFoldDB" id="A0AAX1ED96"/>
<organism evidence="2 3">
    <name type="scientific">Legionella israelensis</name>
    <dbReference type="NCBI Taxonomy" id="454"/>
    <lineage>
        <taxon>Bacteria</taxon>
        <taxon>Pseudomonadati</taxon>
        <taxon>Pseudomonadota</taxon>
        <taxon>Gammaproteobacteria</taxon>
        <taxon>Legionellales</taxon>
        <taxon>Legionellaceae</taxon>
        <taxon>Legionella</taxon>
    </lineage>
</organism>
<evidence type="ECO:0000313" key="3">
    <source>
        <dbReference type="Proteomes" id="UP000295517"/>
    </source>
</evidence>
<sequence length="285" mass="33506">MIEHINRENQTTAPKTFTLPPGITLVFYTQESWGTSIMDYTYFYSLNMTHQTLPLEKRLKEINKHLQIKTGHNPFRFNVTAEKAFKPIITQPGETVYNHVLLPLTDENLKDMKLTKFKQLPNVFLPQSQRIFLSEIIKAIYRDKHPQRDIELHWLCCRSVGLTYTMTESDKEKKWEDFKQIKHRLKSSIPLFSISKHAQARAEQLKKLLNLLDELEKYSGMSQEELEFNHDLDDVVKLIAQIESVDTSLIRNDVESLFIWCGEFKHYLLSDISKDNDDIHISHDL</sequence>
<evidence type="ECO:0000259" key="1">
    <source>
        <dbReference type="Pfam" id="PF21527"/>
    </source>
</evidence>
<evidence type="ECO:0000313" key="2">
    <source>
        <dbReference type="EMBL" id="QBR83039.1"/>
    </source>
</evidence>
<accession>A0AAX1ED96</accession>
<dbReference type="InterPro" id="IPR049002">
    <property type="entry name" value="Stv"/>
</dbReference>
<dbReference type="EMBL" id="CP038254">
    <property type="protein sequence ID" value="QBR83039.1"/>
    <property type="molecule type" value="Genomic_DNA"/>
</dbReference>